<feature type="compositionally biased region" description="Basic and acidic residues" evidence="1">
    <location>
        <begin position="1"/>
        <end position="20"/>
    </location>
</feature>
<evidence type="ECO:0000313" key="2">
    <source>
        <dbReference type="EMBL" id="CAA9520936.1"/>
    </source>
</evidence>
<feature type="non-terminal residue" evidence="2">
    <location>
        <position position="1"/>
    </location>
</feature>
<protein>
    <submittedName>
        <fullName evidence="2">Dodecin (COG3360) Flavin-binding</fullName>
    </submittedName>
</protein>
<organism evidence="2">
    <name type="scientific">uncultured Solirubrobacteraceae bacterium</name>
    <dbReference type="NCBI Taxonomy" id="1162706"/>
    <lineage>
        <taxon>Bacteria</taxon>
        <taxon>Bacillati</taxon>
        <taxon>Actinomycetota</taxon>
        <taxon>Thermoleophilia</taxon>
        <taxon>Solirubrobacterales</taxon>
        <taxon>Solirubrobacteraceae</taxon>
        <taxon>environmental samples</taxon>
    </lineage>
</organism>
<dbReference type="EMBL" id="CADCVR010000102">
    <property type="protein sequence ID" value="CAA9520936.1"/>
    <property type="molecule type" value="Genomic_DNA"/>
</dbReference>
<dbReference type="AlphaFoldDB" id="A0A6J4TDY9"/>
<feature type="compositionally biased region" description="Basic and acidic residues" evidence="1">
    <location>
        <begin position="29"/>
        <end position="52"/>
    </location>
</feature>
<reference evidence="2" key="1">
    <citation type="submission" date="2020-02" db="EMBL/GenBank/DDBJ databases">
        <authorList>
            <person name="Meier V. D."/>
        </authorList>
    </citation>
    <scope>NUCLEOTIDE SEQUENCE</scope>
    <source>
        <strain evidence="2">AVDCRST_MAG53</strain>
    </source>
</reference>
<feature type="region of interest" description="Disordered" evidence="1">
    <location>
        <begin position="1"/>
        <end position="68"/>
    </location>
</feature>
<feature type="non-terminal residue" evidence="2">
    <location>
        <position position="68"/>
    </location>
</feature>
<gene>
    <name evidence="2" type="ORF">AVDCRST_MAG53-3542</name>
</gene>
<sequence>VRSRLQEHRGHRLVDREHSGGRARGRGQGRRDRSQPRVVRGRRDARPHREPDALPLPGDGEDRLPAGL</sequence>
<name>A0A6J4TDY9_9ACTN</name>
<proteinExistence type="predicted"/>
<accession>A0A6J4TDY9</accession>
<evidence type="ECO:0000256" key="1">
    <source>
        <dbReference type="SAM" id="MobiDB-lite"/>
    </source>
</evidence>